<dbReference type="Gene3D" id="3.20.20.80">
    <property type="entry name" value="Glycosidases"/>
    <property type="match status" value="1"/>
</dbReference>
<gene>
    <name evidence="1" type="ORF">ACFFRE_10735</name>
</gene>
<accession>A0ABV6C6K3</accession>
<keyword evidence="2" id="KW-1185">Reference proteome</keyword>
<reference evidence="1 2" key="1">
    <citation type="submission" date="2024-09" db="EMBL/GenBank/DDBJ databases">
        <authorList>
            <person name="Sun Q."/>
            <person name="Mori K."/>
        </authorList>
    </citation>
    <scope>NUCLEOTIDE SEQUENCE [LARGE SCALE GENOMIC DNA]</scope>
    <source>
        <strain evidence="1 2">JCM 15389</strain>
    </source>
</reference>
<evidence type="ECO:0000313" key="2">
    <source>
        <dbReference type="Proteomes" id="UP001589788"/>
    </source>
</evidence>
<protein>
    <submittedName>
        <fullName evidence="1">Uncharacterized protein</fullName>
    </submittedName>
</protein>
<dbReference type="SUPFAM" id="SSF51445">
    <property type="entry name" value="(Trans)glycosidases"/>
    <property type="match status" value="1"/>
</dbReference>
<dbReference type="EMBL" id="JBHLYQ010000121">
    <property type="protein sequence ID" value="MFC0082607.1"/>
    <property type="molecule type" value="Genomic_DNA"/>
</dbReference>
<name>A0ABV6C6K3_9ACTN</name>
<feature type="non-terminal residue" evidence="1">
    <location>
        <position position="1"/>
    </location>
</feature>
<dbReference type="Proteomes" id="UP001589788">
    <property type="component" value="Unassembled WGS sequence"/>
</dbReference>
<comment type="caution">
    <text evidence="1">The sequence shown here is derived from an EMBL/GenBank/DDBJ whole genome shotgun (WGS) entry which is preliminary data.</text>
</comment>
<dbReference type="RefSeq" id="WP_377790214.1">
    <property type="nucleotide sequence ID" value="NZ_JBHLYQ010000121.1"/>
</dbReference>
<sequence>APTPNGDGYWLVAQDGGVFTFGNAPFEGSTYSDGLTGLGGSNPLPSPVVAMAATPSGEGYWLVSRSGHVWTFGDAPTLGSTSSEVTQPIVALVDAPGDGLPTYSSATPGSYGYDVSNYQCADPLPASTQLGIVETTGWALSAPNPCLQQEATWAGSNLELYVFLAYGSSNQDQPGCNGNAQCNFGYEAAQYAYQYAQSQGVDVDVPWWVDVEPANWSSNTAANQQVVQGALTYLQDEGVNTVGVYTSPLTWNGLVGNYQPPVPIWLAWYTNNPQGNCQNGVSYAASANNLLPTGGVLVTQYSDQVQVEGNAFDGDYAC</sequence>
<dbReference type="InterPro" id="IPR017853">
    <property type="entry name" value="GH"/>
</dbReference>
<evidence type="ECO:0000313" key="1">
    <source>
        <dbReference type="EMBL" id="MFC0082607.1"/>
    </source>
</evidence>
<organism evidence="1 2">
    <name type="scientific">Aciditerrimonas ferrireducens</name>
    <dbReference type="NCBI Taxonomy" id="667306"/>
    <lineage>
        <taxon>Bacteria</taxon>
        <taxon>Bacillati</taxon>
        <taxon>Actinomycetota</taxon>
        <taxon>Acidimicrobiia</taxon>
        <taxon>Acidimicrobiales</taxon>
        <taxon>Acidimicrobiaceae</taxon>
        <taxon>Aciditerrimonas</taxon>
    </lineage>
</organism>
<proteinExistence type="predicted"/>